<accession>A0ABY9TIG0</accession>
<evidence type="ECO:0000313" key="1">
    <source>
        <dbReference type="EMBL" id="WNC68181.1"/>
    </source>
</evidence>
<proteinExistence type="predicted"/>
<name>A0ABY9TIG0_9GAMM</name>
<keyword evidence="2" id="KW-1185">Reference proteome</keyword>
<evidence type="ECO:0000313" key="2">
    <source>
        <dbReference type="Proteomes" id="UP001248581"/>
    </source>
</evidence>
<dbReference type="InterPro" id="IPR022172">
    <property type="entry name" value="DUF3703"/>
</dbReference>
<dbReference type="RefSeq" id="WP_348387338.1">
    <property type="nucleotide sequence ID" value="NZ_CP134146.1"/>
</dbReference>
<protein>
    <submittedName>
        <fullName evidence="1">DUF3703 domain-containing protein</fullName>
    </submittedName>
</protein>
<dbReference type="EMBL" id="CP134146">
    <property type="protein sequence ID" value="WNC68181.1"/>
    <property type="molecule type" value="Genomic_DNA"/>
</dbReference>
<reference evidence="2" key="1">
    <citation type="submission" date="2023-09" db="EMBL/GenBank/DDBJ databases">
        <authorList>
            <person name="Li S."/>
            <person name="Li X."/>
            <person name="Zhang C."/>
            <person name="Zhao Z."/>
        </authorList>
    </citation>
    <scope>NUCLEOTIDE SEQUENCE [LARGE SCALE GENOMIC DNA]</scope>
    <source>
        <strain evidence="2">SQ345</strain>
    </source>
</reference>
<gene>
    <name evidence="1" type="ORF">RI845_16845</name>
</gene>
<organism evidence="1 2">
    <name type="scientific">Thalassotalea nanhaiensis</name>
    <dbReference type="NCBI Taxonomy" id="3065648"/>
    <lineage>
        <taxon>Bacteria</taxon>
        <taxon>Pseudomonadati</taxon>
        <taxon>Pseudomonadota</taxon>
        <taxon>Gammaproteobacteria</taxon>
        <taxon>Alteromonadales</taxon>
        <taxon>Colwelliaceae</taxon>
        <taxon>Thalassotalea</taxon>
    </lineage>
</organism>
<sequence>MSISMRQQLKEAFNLEMDKAAHLYEKNEFDSAFVHLERAHILGQSYIIPHTKSHWWMLKIGFKKHKFRDVLGQITRIIASILFSRIWVPLGNTGGTNVNPLKPMPIPEDLKNILDERPKT</sequence>
<dbReference type="Proteomes" id="UP001248581">
    <property type="component" value="Chromosome"/>
</dbReference>
<dbReference type="Pfam" id="PF12487">
    <property type="entry name" value="DUF3703"/>
    <property type="match status" value="1"/>
</dbReference>